<keyword evidence="2" id="KW-1185">Reference proteome</keyword>
<sequence>MNPHLAGSRPKTKRIYRQKVQGAKVGAQLPVCSYLTWYKRTCHIHNEWVKPEARRCCHHESDNSYEGENKVHCVILDTQS</sequence>
<proteinExistence type="predicted"/>
<name>A0ABY6GZU5_9GAMM</name>
<protein>
    <submittedName>
        <fullName evidence="1">Uncharacterized protein</fullName>
    </submittedName>
</protein>
<accession>A0ABY6GZU5</accession>
<gene>
    <name evidence="1" type="ORF">NX720_06365</name>
</gene>
<evidence type="ECO:0000313" key="2">
    <source>
        <dbReference type="Proteomes" id="UP001163255"/>
    </source>
</evidence>
<dbReference type="EMBL" id="CP103300">
    <property type="protein sequence ID" value="UYM17536.1"/>
    <property type="molecule type" value="Genomic_DNA"/>
</dbReference>
<organism evidence="1 2">
    <name type="scientific">Endozoicomonas euniceicola</name>
    <dbReference type="NCBI Taxonomy" id="1234143"/>
    <lineage>
        <taxon>Bacteria</taxon>
        <taxon>Pseudomonadati</taxon>
        <taxon>Pseudomonadota</taxon>
        <taxon>Gammaproteobacteria</taxon>
        <taxon>Oceanospirillales</taxon>
        <taxon>Endozoicomonadaceae</taxon>
        <taxon>Endozoicomonas</taxon>
    </lineage>
</organism>
<evidence type="ECO:0000313" key="1">
    <source>
        <dbReference type="EMBL" id="UYM17536.1"/>
    </source>
</evidence>
<reference evidence="1" key="1">
    <citation type="submission" date="2022-10" db="EMBL/GenBank/DDBJ databases">
        <title>Completed Genome Sequence of two octocoral isolated bacterium, Endozoicomonas euniceicola EF212T and Endozoicomonas gorgoniicola PS125T.</title>
        <authorList>
            <person name="Chiou Y.-J."/>
            <person name="Chen Y.-H."/>
        </authorList>
    </citation>
    <scope>NUCLEOTIDE SEQUENCE</scope>
    <source>
        <strain evidence="1">EF212</strain>
    </source>
</reference>
<dbReference type="RefSeq" id="WP_262600154.1">
    <property type="nucleotide sequence ID" value="NZ_CP103300.1"/>
</dbReference>
<dbReference type="Proteomes" id="UP001163255">
    <property type="component" value="Chromosome"/>
</dbReference>